<accession>A0A1F6MG31</accession>
<evidence type="ECO:0000313" key="2">
    <source>
        <dbReference type="Proteomes" id="UP000177953"/>
    </source>
</evidence>
<proteinExistence type="predicted"/>
<gene>
    <name evidence="1" type="ORF">A2754_03105</name>
</gene>
<reference evidence="1 2" key="1">
    <citation type="journal article" date="2016" name="Nat. Commun.">
        <title>Thousands of microbial genomes shed light on interconnected biogeochemical processes in an aquifer system.</title>
        <authorList>
            <person name="Anantharaman K."/>
            <person name="Brown C.T."/>
            <person name="Hug L.A."/>
            <person name="Sharon I."/>
            <person name="Castelle C.J."/>
            <person name="Probst A.J."/>
            <person name="Thomas B.C."/>
            <person name="Singh A."/>
            <person name="Wilkins M.J."/>
            <person name="Karaoz U."/>
            <person name="Brodie E.L."/>
            <person name="Williams K.H."/>
            <person name="Hubbard S.S."/>
            <person name="Banfield J.F."/>
        </authorList>
    </citation>
    <scope>NUCLEOTIDE SEQUENCE [LARGE SCALE GENOMIC DNA]</scope>
</reference>
<dbReference type="AlphaFoldDB" id="A0A1F6MG31"/>
<dbReference type="Pfam" id="PF19866">
    <property type="entry name" value="DUF6339"/>
    <property type="match status" value="1"/>
</dbReference>
<dbReference type="EMBL" id="MFPU01000005">
    <property type="protein sequence ID" value="OGH70584.1"/>
    <property type="molecule type" value="Genomic_DNA"/>
</dbReference>
<name>A0A1F6MG31_9BACT</name>
<comment type="caution">
    <text evidence="1">The sequence shown here is derived from an EMBL/GenBank/DDBJ whole genome shotgun (WGS) entry which is preliminary data.</text>
</comment>
<evidence type="ECO:0000313" key="1">
    <source>
        <dbReference type="EMBL" id="OGH70584.1"/>
    </source>
</evidence>
<protein>
    <submittedName>
        <fullName evidence="1">Uncharacterized protein</fullName>
    </submittedName>
</protein>
<dbReference type="InterPro" id="IPR045920">
    <property type="entry name" value="DUF6339"/>
</dbReference>
<dbReference type="Proteomes" id="UP000177953">
    <property type="component" value="Unassembled WGS sequence"/>
</dbReference>
<sequence>MMTNMQPLKLFKTVFVLDEIAKLANNEGVDLYLQSSFSGYSESSVLLNSNILVSDDVSLIMPNDDNHDFENAVKIYEAYKSFTPTEATSPRVWSYLAHVPHWAYMKKRWPIESQPEEKRGAYITEHWFLSGSGASSLARHGLAMLWWGAYVTHDPDRSDPFELTREFFSMLDYTRTILTGTQGRSRIFTHALLEFVVENPELFKSQKEAKVRFLMRQSNFLGGHKILPALSKSEIKDVFKEHELKLRNEDFFREGPSPQAE</sequence>
<organism evidence="1 2">
    <name type="scientific">Candidatus Magasanikbacteria bacterium RIFCSPHIGHO2_01_FULL_47_8</name>
    <dbReference type="NCBI Taxonomy" id="1798673"/>
    <lineage>
        <taxon>Bacteria</taxon>
        <taxon>Candidatus Magasanikiibacteriota</taxon>
    </lineage>
</organism>